<gene>
    <name evidence="3" type="ORF">BN59_03781</name>
</gene>
<dbReference type="Pfam" id="PF00561">
    <property type="entry name" value="Abhydrolase_1"/>
    <property type="match status" value="1"/>
</dbReference>
<dbReference type="InterPro" id="IPR000073">
    <property type="entry name" value="AB_hydrolase_1"/>
</dbReference>
<dbReference type="OrthoDB" id="5644263at2"/>
<protein>
    <submittedName>
        <fullName evidence="3">Alpha/beta hydrolase family protein</fullName>
    </submittedName>
</protein>
<dbReference type="RefSeq" id="WP_052403389.1">
    <property type="nucleotide sequence ID" value="NZ_CCVW01000005.1"/>
</dbReference>
<name>A0A078L6E0_9GAMM</name>
<evidence type="ECO:0000313" key="4">
    <source>
        <dbReference type="Proteomes" id="UP000044071"/>
    </source>
</evidence>
<keyword evidence="4" id="KW-1185">Reference proteome</keyword>
<keyword evidence="3" id="KW-0378">Hydrolase</keyword>
<evidence type="ECO:0000313" key="3">
    <source>
        <dbReference type="EMBL" id="CDZ79463.1"/>
    </source>
</evidence>
<accession>A0A078L6E0</accession>
<feature type="domain" description="AB hydrolase-1" evidence="2">
    <location>
        <begin position="11"/>
        <end position="82"/>
    </location>
</feature>
<evidence type="ECO:0000259" key="2">
    <source>
        <dbReference type="Pfam" id="PF00561"/>
    </source>
</evidence>
<dbReference type="Proteomes" id="UP000044071">
    <property type="component" value="Unassembled WGS sequence"/>
</dbReference>
<dbReference type="InterPro" id="IPR029058">
    <property type="entry name" value="AB_hydrolase_fold"/>
</dbReference>
<dbReference type="Gene3D" id="3.40.50.1820">
    <property type="entry name" value="alpha/beta hydrolase"/>
    <property type="match status" value="1"/>
</dbReference>
<organism evidence="3 4">
    <name type="scientific">Legionella massiliensis</name>
    <dbReference type="NCBI Taxonomy" id="1034943"/>
    <lineage>
        <taxon>Bacteria</taxon>
        <taxon>Pseudomonadati</taxon>
        <taxon>Pseudomonadota</taxon>
        <taxon>Gammaproteobacteria</taxon>
        <taxon>Legionellales</taxon>
        <taxon>Legionellaceae</taxon>
        <taxon>Legionella</taxon>
    </lineage>
</organism>
<dbReference type="STRING" id="1034943.BN59_03781"/>
<feature type="region of interest" description="Disordered" evidence="1">
    <location>
        <begin position="213"/>
        <end position="250"/>
    </location>
</feature>
<reference evidence="3 4" key="1">
    <citation type="submission" date="2014-06" db="EMBL/GenBank/DDBJ databases">
        <authorList>
            <person name="Urmite Genomes Urmite Genomes"/>
        </authorList>
    </citation>
    <scope>NUCLEOTIDE SEQUENCE [LARGE SCALE GENOMIC DNA]</scope>
</reference>
<dbReference type="eggNOG" id="COG1073">
    <property type="taxonomic scope" value="Bacteria"/>
</dbReference>
<dbReference type="AlphaFoldDB" id="A0A078L6E0"/>
<dbReference type="GO" id="GO:0016787">
    <property type="term" value="F:hydrolase activity"/>
    <property type="evidence" value="ECO:0007669"/>
    <property type="project" value="UniProtKB-KW"/>
</dbReference>
<dbReference type="SUPFAM" id="SSF53474">
    <property type="entry name" value="alpha/beta-Hydrolases"/>
    <property type="match status" value="1"/>
</dbReference>
<evidence type="ECO:0000256" key="1">
    <source>
        <dbReference type="SAM" id="MobiDB-lite"/>
    </source>
</evidence>
<dbReference type="EMBL" id="CCSB01000005">
    <property type="protein sequence ID" value="CDZ79463.1"/>
    <property type="molecule type" value="Genomic_DNA"/>
</dbReference>
<sequence>MCYEQIIADMQADAAELECNVVGFNLRGVGNSTGHPQSKQDLVNDGIAQIQRLLDAGVSAENITLKGHSLGGGISTLVADHFHKQGYKVNLFNGRSFSSLTNFVVGQIRTGSSETGHEETFGGKLLGWLAKPFVSFAVRLVKWEMDADDAFKAIPAEYKEYMLARTRREMRTAEVLDDPVIPHYASLHAALKTERQIQKDNLDDVIATAPNATRDAAKKARASYQDRKMENDNPRGHGHVTPMDNLHSRSGKTATTFFREFVGRAHSEHGNKPAVDNPSLI</sequence>
<feature type="compositionally biased region" description="Basic and acidic residues" evidence="1">
    <location>
        <begin position="224"/>
        <end position="235"/>
    </location>
</feature>
<proteinExistence type="predicted"/>